<dbReference type="GO" id="GO:0016787">
    <property type="term" value="F:hydrolase activity"/>
    <property type="evidence" value="ECO:0007669"/>
    <property type="project" value="InterPro"/>
</dbReference>
<evidence type="ECO:0000313" key="3">
    <source>
        <dbReference type="Proteomes" id="UP000554520"/>
    </source>
</evidence>
<comment type="caution">
    <text evidence="2">The sequence shown here is derived from an EMBL/GenBank/DDBJ whole genome shotgun (WGS) entry which is preliminary data.</text>
</comment>
<organism evidence="2 3">
    <name type="scientific">Phyllobacterium trifolii</name>
    <dbReference type="NCBI Taxonomy" id="300193"/>
    <lineage>
        <taxon>Bacteria</taxon>
        <taxon>Pseudomonadati</taxon>
        <taxon>Pseudomonadota</taxon>
        <taxon>Alphaproteobacteria</taxon>
        <taxon>Hyphomicrobiales</taxon>
        <taxon>Phyllobacteriaceae</taxon>
        <taxon>Phyllobacterium</taxon>
    </lineage>
</organism>
<dbReference type="SUPFAM" id="SSF56300">
    <property type="entry name" value="Metallo-dependent phosphatases"/>
    <property type="match status" value="1"/>
</dbReference>
<dbReference type="InterPro" id="IPR029052">
    <property type="entry name" value="Metallo-depent_PP-like"/>
</dbReference>
<protein>
    <submittedName>
        <fullName evidence="2">3',5'-cyclic AMP phosphodiesterase CpdA</fullName>
    </submittedName>
</protein>
<keyword evidence="3" id="KW-1185">Reference proteome</keyword>
<feature type="domain" description="Calcineurin-like phosphoesterase" evidence="1">
    <location>
        <begin position="8"/>
        <end position="123"/>
    </location>
</feature>
<reference evidence="2 3" key="1">
    <citation type="submission" date="2020-08" db="EMBL/GenBank/DDBJ databases">
        <title>Genomic Encyclopedia of Type Strains, Phase III (KMG-III): the genomes of soil and plant-associated and newly described type strains.</title>
        <authorList>
            <person name="Whitman W."/>
        </authorList>
    </citation>
    <scope>NUCLEOTIDE SEQUENCE [LARGE SCALE GENOMIC DNA]</scope>
    <source>
        <strain evidence="2 3">CECT 7015</strain>
    </source>
</reference>
<dbReference type="CDD" id="cd00838">
    <property type="entry name" value="MPP_superfamily"/>
    <property type="match status" value="1"/>
</dbReference>
<sequence length="589" mass="65987">MSSLTFPPIAVIADAHFHDLYGNYDFDGIDVGGRKMTARRLTDTVRSTRVFNESYYALRGALDEVVTRGIKYVVLLGDYSDDGQIATLAALRQLLDSYTRQHGLFFIAVPGNHDIFGPDGKHHAKRLLNPDGTYTIVASDDEFVDDDADGMVVTNRMYCSGYPAGLLAVPDIGFFRRPSDLHWETPFGIHDDPAKRLYSVCSDDGLNQYRLMDASYLIEPVAGLWLLMIDANVFEPRNGVFAKGDAGAFVDSTNAGWNAMLKHKRFALHWAKDVAERARRDGKRLLTFSHYPLLDMLNGTAEDERSLIGETISTKRTPTDAVARAAIHAGISVHFSGHLHINDTALVRHGNDFLVNIGVPSLTAFPPAFKVATLDNTELRVETVSIEHLPIDPVINRHYRTEINVTGKNTGRMLDATDYGDFLSEHMDQLIVHRYLRREWPNNMARTMARLNLGDLYVLSQCDQPFAIEDTEALIHAKRVSKTSDDYNENAIEHLDLIPVLDLLGDWYRLRMGSELALDRISPDRLAAYRLLIEMYASSCALEIGGAQGKFARLLRMMGRYLSGLPSRDFRINLTSGSIMRNEDQSAND</sequence>
<dbReference type="RefSeq" id="WP_112532355.1">
    <property type="nucleotide sequence ID" value="NZ_JACHXN010000007.1"/>
</dbReference>
<proteinExistence type="predicted"/>
<dbReference type="Gene3D" id="3.60.21.10">
    <property type="match status" value="2"/>
</dbReference>
<evidence type="ECO:0000313" key="2">
    <source>
        <dbReference type="EMBL" id="MBB3146241.1"/>
    </source>
</evidence>
<dbReference type="InterPro" id="IPR004843">
    <property type="entry name" value="Calcineurin-like_PHP"/>
</dbReference>
<name>A0A839UC32_9HYPH</name>
<dbReference type="Proteomes" id="UP000554520">
    <property type="component" value="Unassembled WGS sequence"/>
</dbReference>
<evidence type="ECO:0000259" key="1">
    <source>
        <dbReference type="Pfam" id="PF00149"/>
    </source>
</evidence>
<dbReference type="AlphaFoldDB" id="A0A839UC32"/>
<dbReference type="Pfam" id="PF00149">
    <property type="entry name" value="Metallophos"/>
    <property type="match status" value="1"/>
</dbReference>
<dbReference type="EMBL" id="JACHXN010000007">
    <property type="protein sequence ID" value="MBB3146241.1"/>
    <property type="molecule type" value="Genomic_DNA"/>
</dbReference>
<gene>
    <name evidence="2" type="ORF">FHS21_002656</name>
</gene>
<accession>A0A839UC32</accession>